<evidence type="ECO:0000256" key="8">
    <source>
        <dbReference type="SAM" id="Phobius"/>
    </source>
</evidence>
<sequence>MATFTDIALSGGFNILFVFVFFLAFAILRLQPLNDRVYFPKWYLRGIRCTPTRSGHVASRFVNLNVETYFRFLNWMPAAIKMPQPELIDHAGLDSAVYVRIYLLGLKIFVPIFAMASCVLIPINLTGKALSSKDNISFSEIDKFSISNIAPGSHRLWAHLAMAYVFTFWTLYMLYKEYKMIGSMRLHFLASQDRRPDQFTVIVTNVPPDPDETVSQHIQHFFRVNHTDHYLTHQVVYNANNLALLIEERKALHNWLVYYQNKHEKNRDERPQTRTGFLGLWGNRVDAIEHYTTMIEKLTQEADMERERVVSDRNAILPVAFVSFKTRWGAAVCAQTQQTSNPTLWLTEWAPEPRDVYWRNLAIPFVELAIRKLSMVVALFFLTFFFMIPIAFVQSLANIESIEKVFPFLRPIIETKTIKSVVQGLLPGIALKIFLILLPTLLMLMSMIEGFTSLSTLERKTASKYYFFLLMNVFLGSVVTGTAFDQLSSFLSKSASKIPVIIGQSIPMSATFFITYIMVDGWAGVSAEIIRLKPLIVFHLKNTFLVKTEQDREEAMDPGSLAFSASEPRIQFYFLLGLVYSAVTPILLPFIIIFFALSFIVFRHQIINVYNQEYESGAAFWPDVHGRIIFALITSQILLMGLMNTKEAFQSTPFLLVLVSLTIWFHLFCKSRFEPTFVKFPLQDAMMKDTLERATEPNLYLKGYLQNAYVHPVFKDGEDVCSQILDEEERRPLVTTKRIIHNINAGTSKGTFV</sequence>
<comment type="caution">
    <text evidence="12">The sequence shown here is derived from an EMBL/GenBank/DDBJ whole genome shotgun (WGS) entry which is preliminary data.</text>
</comment>
<dbReference type="GO" id="GO:0005886">
    <property type="term" value="C:plasma membrane"/>
    <property type="evidence" value="ECO:0000318"/>
    <property type="project" value="GO_Central"/>
</dbReference>
<gene>
    <name evidence="12" type="ORF">ZOSMA_41G00370</name>
</gene>
<dbReference type="GO" id="GO:0005227">
    <property type="term" value="F:calcium-activated cation channel activity"/>
    <property type="evidence" value="ECO:0000318"/>
    <property type="project" value="GO_Central"/>
</dbReference>
<dbReference type="Pfam" id="PF13967">
    <property type="entry name" value="RSN1_TM"/>
    <property type="match status" value="1"/>
</dbReference>
<dbReference type="InterPro" id="IPR027815">
    <property type="entry name" value="CSC1/OSCA1-like_cyt"/>
</dbReference>
<keyword evidence="3" id="KW-0813">Transport</keyword>
<evidence type="ECO:0000256" key="7">
    <source>
        <dbReference type="ARBA" id="ARBA00023303"/>
    </source>
</evidence>
<dbReference type="InterPro" id="IPR003864">
    <property type="entry name" value="CSC1/OSCA1-like_7TM"/>
</dbReference>
<reference evidence="13" key="1">
    <citation type="journal article" date="2016" name="Nature">
        <title>The genome of the seagrass Zostera marina reveals angiosperm adaptation to the sea.</title>
        <authorList>
            <person name="Olsen J.L."/>
            <person name="Rouze P."/>
            <person name="Verhelst B."/>
            <person name="Lin Y.-C."/>
            <person name="Bayer T."/>
            <person name="Collen J."/>
            <person name="Dattolo E."/>
            <person name="De Paoli E."/>
            <person name="Dittami S."/>
            <person name="Maumus F."/>
            <person name="Michel G."/>
            <person name="Kersting A."/>
            <person name="Lauritano C."/>
            <person name="Lohaus R."/>
            <person name="Toepel M."/>
            <person name="Tonon T."/>
            <person name="Vanneste K."/>
            <person name="Amirebrahimi M."/>
            <person name="Brakel J."/>
            <person name="Bostroem C."/>
            <person name="Chovatia M."/>
            <person name="Grimwood J."/>
            <person name="Jenkins J.W."/>
            <person name="Jueterbock A."/>
            <person name="Mraz A."/>
            <person name="Stam W.T."/>
            <person name="Tice H."/>
            <person name="Bornberg-Bauer E."/>
            <person name="Green P.J."/>
            <person name="Pearson G.A."/>
            <person name="Procaccini G."/>
            <person name="Duarte C.M."/>
            <person name="Schmutz J."/>
            <person name="Reusch T.B.H."/>
            <person name="Van de Peer Y."/>
        </authorList>
    </citation>
    <scope>NUCLEOTIDE SEQUENCE [LARGE SCALE GENOMIC DNA]</scope>
    <source>
        <strain evidence="13">cv. Finnish</strain>
    </source>
</reference>
<keyword evidence="6 8" id="KW-0472">Membrane</keyword>
<dbReference type="OMA" id="MYELLAM"/>
<dbReference type="Proteomes" id="UP000036987">
    <property type="component" value="Unassembled WGS sequence"/>
</dbReference>
<dbReference type="Pfam" id="PF14703">
    <property type="entry name" value="PHM7_cyt"/>
    <property type="match status" value="1"/>
</dbReference>
<feature type="domain" description="CSC1/OSCA1-like N-terminal transmembrane" evidence="10">
    <location>
        <begin position="10"/>
        <end position="177"/>
    </location>
</feature>
<evidence type="ECO:0000259" key="9">
    <source>
        <dbReference type="Pfam" id="PF02714"/>
    </source>
</evidence>
<evidence type="ECO:0000313" key="13">
    <source>
        <dbReference type="Proteomes" id="UP000036987"/>
    </source>
</evidence>
<dbReference type="InterPro" id="IPR032880">
    <property type="entry name" value="CSC1/OSCA1-like_N"/>
</dbReference>
<evidence type="ECO:0000256" key="2">
    <source>
        <dbReference type="ARBA" id="ARBA00007779"/>
    </source>
</evidence>
<feature type="transmembrane region" description="Helical" evidence="8">
    <location>
        <begin position="373"/>
        <end position="397"/>
    </location>
</feature>
<feature type="domain" description="CSC1/OSCA1-like 7TM region" evidence="9">
    <location>
        <begin position="371"/>
        <end position="643"/>
    </location>
</feature>
<keyword evidence="7" id="KW-0406">Ion transport</keyword>
<dbReference type="OrthoDB" id="1689567at2759"/>
<evidence type="ECO:0000256" key="6">
    <source>
        <dbReference type="ARBA" id="ARBA00023136"/>
    </source>
</evidence>
<evidence type="ECO:0000259" key="11">
    <source>
        <dbReference type="Pfam" id="PF14703"/>
    </source>
</evidence>
<evidence type="ECO:0000256" key="5">
    <source>
        <dbReference type="ARBA" id="ARBA00022989"/>
    </source>
</evidence>
<protein>
    <submittedName>
        <fullName evidence="12">Hyperosmolality-induced [Ca2+]i increase 1 (Osca1)</fullName>
    </submittedName>
</protein>
<feature type="domain" description="CSC1/OSCA1-like cytosolic" evidence="11">
    <location>
        <begin position="198"/>
        <end position="360"/>
    </location>
</feature>
<dbReference type="EMBL" id="LFYR01001258">
    <property type="protein sequence ID" value="KMZ63194.1"/>
    <property type="molecule type" value="Genomic_DNA"/>
</dbReference>
<keyword evidence="7" id="KW-0407">Ion channel</keyword>
<evidence type="ECO:0000256" key="3">
    <source>
        <dbReference type="ARBA" id="ARBA00022448"/>
    </source>
</evidence>
<evidence type="ECO:0000259" key="10">
    <source>
        <dbReference type="Pfam" id="PF13967"/>
    </source>
</evidence>
<evidence type="ECO:0000256" key="4">
    <source>
        <dbReference type="ARBA" id="ARBA00022692"/>
    </source>
</evidence>
<dbReference type="AlphaFoldDB" id="A0A0K9P2K3"/>
<keyword evidence="13" id="KW-1185">Reference proteome</keyword>
<dbReference type="PANTHER" id="PTHR13018">
    <property type="entry name" value="PROBABLE MEMBRANE PROTEIN DUF221-RELATED"/>
    <property type="match status" value="1"/>
</dbReference>
<accession>A0A0K9P2K3</accession>
<feature type="transmembrane region" description="Helical" evidence="8">
    <location>
        <begin position="425"/>
        <end position="444"/>
    </location>
</feature>
<comment type="similarity">
    <text evidence="2">Belongs to the CSC1 (TC 1.A.17) family.</text>
</comment>
<keyword evidence="5 8" id="KW-1133">Transmembrane helix</keyword>
<organism evidence="12 13">
    <name type="scientific">Zostera marina</name>
    <name type="common">Eelgrass</name>
    <dbReference type="NCBI Taxonomy" id="29655"/>
    <lineage>
        <taxon>Eukaryota</taxon>
        <taxon>Viridiplantae</taxon>
        <taxon>Streptophyta</taxon>
        <taxon>Embryophyta</taxon>
        <taxon>Tracheophyta</taxon>
        <taxon>Spermatophyta</taxon>
        <taxon>Magnoliopsida</taxon>
        <taxon>Liliopsida</taxon>
        <taxon>Zosteraceae</taxon>
        <taxon>Zostera</taxon>
    </lineage>
</organism>
<feature type="transmembrane region" description="Helical" evidence="8">
    <location>
        <begin position="465"/>
        <end position="484"/>
    </location>
</feature>
<feature type="transmembrane region" description="Helical" evidence="8">
    <location>
        <begin position="12"/>
        <end position="30"/>
    </location>
</feature>
<feature type="transmembrane region" description="Helical" evidence="8">
    <location>
        <begin position="156"/>
        <end position="175"/>
    </location>
</feature>
<name>A0A0K9P2K3_ZOSMR</name>
<feature type="transmembrane region" description="Helical" evidence="8">
    <location>
        <begin position="649"/>
        <end position="669"/>
    </location>
</feature>
<keyword evidence="4 8" id="KW-0812">Transmembrane</keyword>
<evidence type="ECO:0000313" key="12">
    <source>
        <dbReference type="EMBL" id="KMZ63194.1"/>
    </source>
</evidence>
<dbReference type="InterPro" id="IPR045122">
    <property type="entry name" value="Csc1-like"/>
</dbReference>
<dbReference type="PANTHER" id="PTHR13018:SF96">
    <property type="entry name" value="OS05G0393800 PROTEIN"/>
    <property type="match status" value="1"/>
</dbReference>
<feature type="transmembrane region" description="Helical" evidence="8">
    <location>
        <begin position="101"/>
        <end position="123"/>
    </location>
</feature>
<evidence type="ECO:0000256" key="1">
    <source>
        <dbReference type="ARBA" id="ARBA00004141"/>
    </source>
</evidence>
<proteinExistence type="inferred from homology"/>
<dbReference type="Pfam" id="PF02714">
    <property type="entry name" value="RSN1_7TM"/>
    <property type="match status" value="1"/>
</dbReference>
<comment type="subcellular location">
    <subcellularLocation>
        <location evidence="1">Membrane</location>
        <topology evidence="1">Multi-pass membrane protein</topology>
    </subcellularLocation>
</comment>
<feature type="transmembrane region" description="Helical" evidence="8">
    <location>
        <begin position="570"/>
        <end position="603"/>
    </location>
</feature>